<dbReference type="AlphaFoldDB" id="A0A0F6W293"/>
<dbReference type="Proteomes" id="UP000034883">
    <property type="component" value="Chromosome"/>
</dbReference>
<keyword evidence="2" id="KW-1185">Reference proteome</keyword>
<dbReference type="STRING" id="927083.DB32_002564"/>
<evidence type="ECO:0000313" key="1">
    <source>
        <dbReference type="EMBL" id="AKF05415.1"/>
    </source>
</evidence>
<accession>A0A0F6W293</accession>
<name>A0A0F6W293_9BACT</name>
<dbReference type="RefSeq" id="WP_053232655.1">
    <property type="nucleotide sequence ID" value="NZ_CP011125.1"/>
</dbReference>
<dbReference type="EMBL" id="CP011125">
    <property type="protein sequence ID" value="AKF05415.1"/>
    <property type="molecule type" value="Genomic_DNA"/>
</dbReference>
<evidence type="ECO:0000313" key="2">
    <source>
        <dbReference type="Proteomes" id="UP000034883"/>
    </source>
</evidence>
<sequence>MFEFDSGAVRDAAKAYESIQLQPAQEALVKDLGNLVGPKIGLDPFPCRGFWLMAVRAWQVEHATTADSIGAMPPEKRAAAAREIAKHFRDIVGKQLRDPREQSRLDRVLDDAFAHYLARYNKR</sequence>
<proteinExistence type="predicted"/>
<protein>
    <submittedName>
        <fullName evidence="1">Uncharacterized protein</fullName>
    </submittedName>
</protein>
<organism evidence="1 2">
    <name type="scientific">Sandaracinus amylolyticus</name>
    <dbReference type="NCBI Taxonomy" id="927083"/>
    <lineage>
        <taxon>Bacteria</taxon>
        <taxon>Pseudomonadati</taxon>
        <taxon>Myxococcota</taxon>
        <taxon>Polyangia</taxon>
        <taxon>Polyangiales</taxon>
        <taxon>Sandaracinaceae</taxon>
        <taxon>Sandaracinus</taxon>
    </lineage>
</organism>
<reference evidence="1 2" key="1">
    <citation type="submission" date="2015-03" db="EMBL/GenBank/DDBJ databases">
        <title>Genome assembly of Sandaracinus amylolyticus DSM 53668.</title>
        <authorList>
            <person name="Sharma G."/>
            <person name="Subramanian S."/>
        </authorList>
    </citation>
    <scope>NUCLEOTIDE SEQUENCE [LARGE SCALE GENOMIC DNA]</scope>
    <source>
        <strain evidence="1 2">DSM 53668</strain>
    </source>
</reference>
<dbReference type="KEGG" id="samy:DB32_002564"/>
<gene>
    <name evidence="1" type="ORF">DB32_002564</name>
</gene>